<keyword evidence="3" id="KW-0862">Zinc</keyword>
<dbReference type="PANTHER" id="PTHR23012:SF215">
    <property type="entry name" value="RING_FYVE_PHD ZINC FINGER SUPERFAMILY PROTEIN"/>
    <property type="match status" value="1"/>
</dbReference>
<protein>
    <recommendedName>
        <fullName evidence="5">RING-CH-type domain-containing protein</fullName>
    </recommendedName>
</protein>
<dbReference type="SMART" id="SM00744">
    <property type="entry name" value="RINGv"/>
    <property type="match status" value="1"/>
</dbReference>
<feature type="transmembrane region" description="Helical" evidence="4">
    <location>
        <begin position="221"/>
        <end position="243"/>
    </location>
</feature>
<keyword evidence="4" id="KW-1133">Transmembrane helix</keyword>
<feature type="transmembrane region" description="Helical" evidence="4">
    <location>
        <begin position="189"/>
        <end position="209"/>
    </location>
</feature>
<keyword evidence="7" id="KW-1185">Reference proteome</keyword>
<evidence type="ECO:0000259" key="5">
    <source>
        <dbReference type="PROSITE" id="PS51292"/>
    </source>
</evidence>
<dbReference type="InterPro" id="IPR013083">
    <property type="entry name" value="Znf_RING/FYVE/PHD"/>
</dbReference>
<accession>A0AAE0C928</accession>
<dbReference type="PANTHER" id="PTHR23012">
    <property type="entry name" value="RING/FYVE/PHD ZINC FINGER DOMAIN-CONTAINING"/>
    <property type="match status" value="1"/>
</dbReference>
<feature type="domain" description="RING-CH-type" evidence="5">
    <location>
        <begin position="63"/>
        <end position="123"/>
    </location>
</feature>
<dbReference type="Pfam" id="PF12906">
    <property type="entry name" value="RINGv"/>
    <property type="match status" value="1"/>
</dbReference>
<comment type="caution">
    <text evidence="6">The sequence shown here is derived from an EMBL/GenBank/DDBJ whole genome shotgun (WGS) entry which is preliminary data.</text>
</comment>
<name>A0AAE0C928_9CHLO</name>
<keyword evidence="4" id="KW-0472">Membrane</keyword>
<keyword evidence="1" id="KW-0479">Metal-binding</keyword>
<dbReference type="GO" id="GO:0016567">
    <property type="term" value="P:protein ubiquitination"/>
    <property type="evidence" value="ECO:0007669"/>
    <property type="project" value="TreeGrafter"/>
</dbReference>
<sequence length="298" mass="33107">MDSEDPRSSENDPLICTDAVEEARLTDIVGDGADEVATVELSASTDVMSESKEISGTRGSLEGIESSSGECRICHEDESSEKFEKPCACTGSMLFAHRSCIQRWIEEKGDTVCEVCHQNFQGEFEEPTPRPSPDDLEELPLPQPLGALFHSLRLQQAASAAAERYVADTEAQRQPQGFGLFTSNTQFSCLRSACMCFVAILLLRLLFNMTNTADNEEDPPFPAFVLIFVLRLLGPLVPFCLMYQAVLSLRRHHQAQENAMAAAEVANDYRSRVRCSTLKPPWNKNTIFGETSRSFPRK</sequence>
<proteinExistence type="predicted"/>
<dbReference type="Pfam" id="PF12428">
    <property type="entry name" value="DUF3675"/>
    <property type="match status" value="1"/>
</dbReference>
<dbReference type="PROSITE" id="PS51292">
    <property type="entry name" value="ZF_RING_CH"/>
    <property type="match status" value="1"/>
</dbReference>
<evidence type="ECO:0000256" key="4">
    <source>
        <dbReference type="SAM" id="Phobius"/>
    </source>
</evidence>
<evidence type="ECO:0000256" key="2">
    <source>
        <dbReference type="ARBA" id="ARBA00022771"/>
    </source>
</evidence>
<dbReference type="AlphaFoldDB" id="A0AAE0C928"/>
<organism evidence="6 7">
    <name type="scientific">Cymbomonas tetramitiformis</name>
    <dbReference type="NCBI Taxonomy" id="36881"/>
    <lineage>
        <taxon>Eukaryota</taxon>
        <taxon>Viridiplantae</taxon>
        <taxon>Chlorophyta</taxon>
        <taxon>Pyramimonadophyceae</taxon>
        <taxon>Pyramimonadales</taxon>
        <taxon>Pyramimonadaceae</taxon>
        <taxon>Cymbomonas</taxon>
    </lineage>
</organism>
<evidence type="ECO:0000256" key="3">
    <source>
        <dbReference type="ARBA" id="ARBA00022833"/>
    </source>
</evidence>
<dbReference type="EMBL" id="LGRX02026567">
    <property type="protein sequence ID" value="KAK3250678.1"/>
    <property type="molecule type" value="Genomic_DNA"/>
</dbReference>
<reference evidence="6 7" key="1">
    <citation type="journal article" date="2015" name="Genome Biol. Evol.">
        <title>Comparative Genomics of a Bacterivorous Green Alga Reveals Evolutionary Causalities and Consequences of Phago-Mixotrophic Mode of Nutrition.</title>
        <authorList>
            <person name="Burns J.A."/>
            <person name="Paasch A."/>
            <person name="Narechania A."/>
            <person name="Kim E."/>
        </authorList>
    </citation>
    <scope>NUCLEOTIDE SEQUENCE [LARGE SCALE GENOMIC DNA]</scope>
    <source>
        <strain evidence="6 7">PLY_AMNH</strain>
    </source>
</reference>
<dbReference type="CDD" id="cd16495">
    <property type="entry name" value="RING_CH-C4HC3_MARCH"/>
    <property type="match status" value="1"/>
</dbReference>
<dbReference type="GO" id="GO:0008270">
    <property type="term" value="F:zinc ion binding"/>
    <property type="evidence" value="ECO:0007669"/>
    <property type="project" value="UniProtKB-KW"/>
</dbReference>
<keyword evidence="2" id="KW-0863">Zinc-finger</keyword>
<dbReference type="SUPFAM" id="SSF57850">
    <property type="entry name" value="RING/U-box"/>
    <property type="match status" value="1"/>
</dbReference>
<dbReference type="Proteomes" id="UP001190700">
    <property type="component" value="Unassembled WGS sequence"/>
</dbReference>
<dbReference type="InterPro" id="IPR011016">
    <property type="entry name" value="Znf_RING-CH"/>
</dbReference>
<keyword evidence="4" id="KW-0812">Transmembrane</keyword>
<dbReference type="Gene3D" id="3.30.40.10">
    <property type="entry name" value="Zinc/RING finger domain, C3HC4 (zinc finger)"/>
    <property type="match status" value="1"/>
</dbReference>
<evidence type="ECO:0000313" key="7">
    <source>
        <dbReference type="Proteomes" id="UP001190700"/>
    </source>
</evidence>
<dbReference type="GO" id="GO:0016020">
    <property type="term" value="C:membrane"/>
    <property type="evidence" value="ECO:0007669"/>
    <property type="project" value="TreeGrafter"/>
</dbReference>
<evidence type="ECO:0000313" key="6">
    <source>
        <dbReference type="EMBL" id="KAK3250678.1"/>
    </source>
</evidence>
<dbReference type="GO" id="GO:0004842">
    <property type="term" value="F:ubiquitin-protein transferase activity"/>
    <property type="evidence" value="ECO:0007669"/>
    <property type="project" value="TreeGrafter"/>
</dbReference>
<dbReference type="InterPro" id="IPR022143">
    <property type="entry name" value="DUF3675"/>
</dbReference>
<dbReference type="InterPro" id="IPR033275">
    <property type="entry name" value="MARCH-like"/>
</dbReference>
<evidence type="ECO:0000256" key="1">
    <source>
        <dbReference type="ARBA" id="ARBA00022723"/>
    </source>
</evidence>
<gene>
    <name evidence="6" type="ORF">CYMTET_39953</name>
</gene>